<feature type="transmembrane region" description="Helical" evidence="12">
    <location>
        <begin position="134"/>
        <end position="157"/>
    </location>
</feature>
<feature type="transmembrane region" description="Helical" evidence="12">
    <location>
        <begin position="240"/>
        <end position="259"/>
    </location>
</feature>
<evidence type="ECO:0000256" key="2">
    <source>
        <dbReference type="ARBA" id="ARBA00009137"/>
    </source>
</evidence>
<keyword evidence="6" id="KW-0633">Potassium transport</keyword>
<dbReference type="PANTHER" id="PTHR32024:SF2">
    <property type="entry name" value="TRK SYSTEM POTASSIUM UPTAKE PROTEIN TRKG-RELATED"/>
    <property type="match status" value="1"/>
</dbReference>
<dbReference type="PIRSF" id="PIRSF006247">
    <property type="entry name" value="TrkH"/>
    <property type="match status" value="1"/>
</dbReference>
<dbReference type="Pfam" id="PF02386">
    <property type="entry name" value="TrkH"/>
    <property type="match status" value="1"/>
</dbReference>
<dbReference type="EMBL" id="CP136051">
    <property type="protein sequence ID" value="WOK04807.1"/>
    <property type="molecule type" value="Genomic_DNA"/>
</dbReference>
<comment type="subcellular location">
    <subcellularLocation>
        <location evidence="1">Cell inner membrane</location>
        <topology evidence="1">Multi-pass membrane protein</topology>
    </subcellularLocation>
</comment>
<evidence type="ECO:0000256" key="8">
    <source>
        <dbReference type="ARBA" id="ARBA00022958"/>
    </source>
</evidence>
<dbReference type="RefSeq" id="WP_317487607.1">
    <property type="nucleotide sequence ID" value="NZ_CP136051.1"/>
</dbReference>
<keyword evidence="8" id="KW-0630">Potassium</keyword>
<feature type="transmembrane region" description="Helical" evidence="12">
    <location>
        <begin position="7"/>
        <end position="30"/>
    </location>
</feature>
<reference evidence="13 14" key="1">
    <citation type="journal article" date="2023" name="Microbiol. Resour. Announc.">
        <title>Complete Genome Sequence of Imperialibacter roseus strain P4T.</title>
        <authorList>
            <person name="Tizabi D.R."/>
            <person name="Bachvaroff T."/>
            <person name="Hill R.T."/>
        </authorList>
    </citation>
    <scope>NUCLEOTIDE SEQUENCE [LARGE SCALE GENOMIC DNA]</scope>
    <source>
        <strain evidence="13 14">P4T</strain>
    </source>
</reference>
<comment type="similarity">
    <text evidence="2">Belongs to the TrkH potassium transport family.</text>
</comment>
<feature type="transmembrane region" description="Helical" evidence="12">
    <location>
        <begin position="177"/>
        <end position="199"/>
    </location>
</feature>
<evidence type="ECO:0000256" key="7">
    <source>
        <dbReference type="ARBA" id="ARBA00022692"/>
    </source>
</evidence>
<evidence type="ECO:0000256" key="3">
    <source>
        <dbReference type="ARBA" id="ARBA00022448"/>
    </source>
</evidence>
<keyword evidence="9 12" id="KW-1133">Transmembrane helix</keyword>
<keyword evidence="14" id="KW-1185">Reference proteome</keyword>
<evidence type="ECO:0000313" key="14">
    <source>
        <dbReference type="Proteomes" id="UP001302349"/>
    </source>
</evidence>
<keyword evidence="7 12" id="KW-0812">Transmembrane</keyword>
<keyword evidence="3" id="KW-0813">Transport</keyword>
<gene>
    <name evidence="13" type="ORF">RT717_17125</name>
</gene>
<dbReference type="InterPro" id="IPR003445">
    <property type="entry name" value="Cat_transpt"/>
</dbReference>
<keyword evidence="4" id="KW-1003">Cell membrane</keyword>
<evidence type="ECO:0000256" key="9">
    <source>
        <dbReference type="ARBA" id="ARBA00022989"/>
    </source>
</evidence>
<sequence length="477" mass="52564">MRGESVLRYLGFILLFQGFFLLLSFIISAVQLETSTVPLLFSLISAVVFGAMFVLFTHPTEEVNFSEGLLTVVLGWVVTCLVGALPYLLWGVEFDLVNAWFESVSGFTTTGSTILNDVERLPSGLLFFRSSTHWMGGVGIIMFVLLILPQSSSKLVLLNTELSSLSQTNFKQSKRQVLLVLGYVYLGLTVLQTCLLWVAGMSLFDAVNHAFATIATGGFSTKNLSIAHFNSLPIEVITEVFMVLSAIHFGLLFTTIMWHKRNIFTSEITRAFLLVVAIGITIVALKLYADGLYSLGTSFRHAAFQVISLGTTTGFATVDTAHWPPLAMMVLMYFTIQCGMVGSTSGGLKFDRVYIFFKALKTQILQILHPRLVRVAKVDGQRIPVEIIEHTQVFIVMYILIFFVTTVVLSAYNIDLLTAFSASIATIGNVGPGFEGVSSLGNFSGLPDGAKVLLSINMLFGRLEIFNILALIYYTRY</sequence>
<keyword evidence="11 12" id="KW-0472">Membrane</keyword>
<evidence type="ECO:0000313" key="13">
    <source>
        <dbReference type="EMBL" id="WOK04807.1"/>
    </source>
</evidence>
<evidence type="ECO:0000256" key="6">
    <source>
        <dbReference type="ARBA" id="ARBA00022538"/>
    </source>
</evidence>
<proteinExistence type="inferred from homology"/>
<evidence type="ECO:0000256" key="10">
    <source>
        <dbReference type="ARBA" id="ARBA00023065"/>
    </source>
</evidence>
<feature type="transmembrane region" description="Helical" evidence="12">
    <location>
        <begin position="326"/>
        <end position="348"/>
    </location>
</feature>
<feature type="transmembrane region" description="Helical" evidence="12">
    <location>
        <begin position="271"/>
        <end position="289"/>
    </location>
</feature>
<protein>
    <submittedName>
        <fullName evidence="13">TrkH family potassium uptake protein</fullName>
    </submittedName>
</protein>
<dbReference type="PANTHER" id="PTHR32024">
    <property type="entry name" value="TRK SYSTEM POTASSIUM UPTAKE PROTEIN TRKG-RELATED"/>
    <property type="match status" value="1"/>
</dbReference>
<dbReference type="InterPro" id="IPR004772">
    <property type="entry name" value="TrkH"/>
</dbReference>
<evidence type="ECO:0000256" key="1">
    <source>
        <dbReference type="ARBA" id="ARBA00004429"/>
    </source>
</evidence>
<dbReference type="Proteomes" id="UP001302349">
    <property type="component" value="Chromosome"/>
</dbReference>
<keyword evidence="5" id="KW-0997">Cell inner membrane</keyword>
<name>A0ABZ0IML2_9BACT</name>
<evidence type="ECO:0000256" key="11">
    <source>
        <dbReference type="ARBA" id="ARBA00023136"/>
    </source>
</evidence>
<feature type="transmembrane region" description="Helical" evidence="12">
    <location>
        <begin position="452"/>
        <end position="474"/>
    </location>
</feature>
<accession>A0ABZ0IML2</accession>
<feature type="transmembrane region" description="Helical" evidence="12">
    <location>
        <begin position="68"/>
        <end position="90"/>
    </location>
</feature>
<organism evidence="13 14">
    <name type="scientific">Imperialibacter roseus</name>
    <dbReference type="NCBI Taxonomy" id="1324217"/>
    <lineage>
        <taxon>Bacteria</taxon>
        <taxon>Pseudomonadati</taxon>
        <taxon>Bacteroidota</taxon>
        <taxon>Cytophagia</taxon>
        <taxon>Cytophagales</taxon>
        <taxon>Flammeovirgaceae</taxon>
        <taxon>Imperialibacter</taxon>
    </lineage>
</organism>
<evidence type="ECO:0000256" key="5">
    <source>
        <dbReference type="ARBA" id="ARBA00022519"/>
    </source>
</evidence>
<feature type="transmembrane region" description="Helical" evidence="12">
    <location>
        <begin position="393"/>
        <end position="414"/>
    </location>
</feature>
<evidence type="ECO:0000256" key="4">
    <source>
        <dbReference type="ARBA" id="ARBA00022475"/>
    </source>
</evidence>
<evidence type="ECO:0000256" key="12">
    <source>
        <dbReference type="SAM" id="Phobius"/>
    </source>
</evidence>
<feature type="transmembrane region" description="Helical" evidence="12">
    <location>
        <begin position="36"/>
        <end position="56"/>
    </location>
</feature>
<keyword evidence="10" id="KW-0406">Ion transport</keyword>